<dbReference type="AlphaFoldDB" id="A0A3B1AJV5"/>
<reference evidence="11" key="1">
    <citation type="submission" date="2018-06" db="EMBL/GenBank/DDBJ databases">
        <authorList>
            <person name="Zhirakovskaya E."/>
        </authorList>
    </citation>
    <scope>NUCLEOTIDE SEQUENCE</scope>
</reference>
<feature type="compositionally biased region" description="Basic and acidic residues" evidence="8">
    <location>
        <begin position="1"/>
        <end position="18"/>
    </location>
</feature>
<evidence type="ECO:0000256" key="4">
    <source>
        <dbReference type="ARBA" id="ARBA00008756"/>
    </source>
</evidence>
<dbReference type="GO" id="GO:0016746">
    <property type="term" value="F:acyltransferase activity"/>
    <property type="evidence" value="ECO:0007669"/>
    <property type="project" value="InterPro"/>
</dbReference>
<evidence type="ECO:0000256" key="3">
    <source>
        <dbReference type="ARBA" id="ARBA00007686"/>
    </source>
</evidence>
<name>A0A3B1AJV5_9ZZZZ</name>
<dbReference type="InterPro" id="IPR012188">
    <property type="entry name" value="ME_PTA"/>
</dbReference>
<dbReference type="GO" id="GO:0046872">
    <property type="term" value="F:metal ion binding"/>
    <property type="evidence" value="ECO:0007669"/>
    <property type="project" value="UniProtKB-KW"/>
</dbReference>
<dbReference type="SUPFAM" id="SSF51735">
    <property type="entry name" value="NAD(P)-binding Rossmann-fold domains"/>
    <property type="match status" value="1"/>
</dbReference>
<dbReference type="Pfam" id="PF00390">
    <property type="entry name" value="malic"/>
    <property type="match status" value="1"/>
</dbReference>
<keyword evidence="5" id="KW-0479">Metal-binding</keyword>
<dbReference type="InterPro" id="IPR036291">
    <property type="entry name" value="NAD(P)-bd_dom_sf"/>
</dbReference>
<evidence type="ECO:0000256" key="6">
    <source>
        <dbReference type="ARBA" id="ARBA00023002"/>
    </source>
</evidence>
<sequence length="758" mass="82257">MPDKNLKETSLRYHREPTPGKLEITPTTPLSNQRDLARAYSPGVAFACEAIVENPEAVNEMTIRGNLVGVVTNGTAVLGLGNIGPLASKPVMEGKAVLFKKFAGINVFDIEIDQNDPEKLIEVIAALEPTFGAINLEDIKAPECFIVEKALKERMNIPVFHDDQHGTAIVVGAAVYNGLRIVDKKLSDVKVVATGGGAASLACLDLLVSMGLTRANVSLVDIDGVVYEGRTKGMDPYKAKYAIKTDKRTLADVIDGADIFLGLSAPGILKPDMVARMAASPFILALANPTPEILPEDVRKVRSDAIIATGRSDFPNQVNNVLCFPFLFRGALDVGATTINEEMKHACVKAIADLAFKESSEQVANAYQGEVLKFGPEYIIPKPLDPRLILEIAPAVAQAAMDSGVAKRPLKDIEAYKEKLSSFVFKSSILLQPVIEQAKKKTKRIIFAEGENESVLLAVQALADEKMGLPTLVGRPVVVEQKIEKLGLRLVKGRDYDLINPQKDDRYRLYWQEYHGLVCRRGVSKEAARTIVRTNTTVIAALALRMGDADAMICGTYGRFDFHVKYIIDIIGQKNANHKLSTVSTLILPRRTIFLADAFMTVDPTVDQIVENTLAAAEKVSHFGVEPKVALLSHSNFGSSNAPSARKMRKAAEILRNMRPDMQIDGEMHADSAMKEVIRDRMVSDSRLTGSANLFIFPNLDAANICTNMLRSIDNGLLVGPILLGTAQPAHIVTPSATAKGIFNVSAIALADASKVDV</sequence>
<dbReference type="GO" id="GO:0004473">
    <property type="term" value="F:malate dehydrogenase (decarboxylating) (NADP+) activity"/>
    <property type="evidence" value="ECO:0007669"/>
    <property type="project" value="UniProtKB-EC"/>
</dbReference>
<evidence type="ECO:0000256" key="2">
    <source>
        <dbReference type="ARBA" id="ARBA00001946"/>
    </source>
</evidence>
<proteinExistence type="inferred from homology"/>
<dbReference type="InterPro" id="IPR037062">
    <property type="entry name" value="Malic_N_dom_sf"/>
</dbReference>
<comment type="similarity">
    <text evidence="4">In the C-terminal section; belongs to the phosphate acetyltransferase and butyryltransferase family.</text>
</comment>
<feature type="region of interest" description="Disordered" evidence="8">
    <location>
        <begin position="1"/>
        <end position="21"/>
    </location>
</feature>
<dbReference type="InterPro" id="IPR045213">
    <property type="entry name" value="Malic_NAD-bd_bact_type"/>
</dbReference>
<evidence type="ECO:0000256" key="1">
    <source>
        <dbReference type="ARBA" id="ARBA00001936"/>
    </source>
</evidence>
<dbReference type="InterPro" id="IPR002505">
    <property type="entry name" value="PTA_PTB"/>
</dbReference>
<dbReference type="PANTHER" id="PTHR43237">
    <property type="entry name" value="NADP-DEPENDENT MALIC ENZYME"/>
    <property type="match status" value="1"/>
</dbReference>
<dbReference type="EC" id="1.1.1.40" evidence="11"/>
<dbReference type="Pfam" id="PF03949">
    <property type="entry name" value="Malic_M"/>
    <property type="match status" value="1"/>
</dbReference>
<dbReference type="InterPro" id="IPR012301">
    <property type="entry name" value="Malic_N_dom"/>
</dbReference>
<dbReference type="InterPro" id="IPR051674">
    <property type="entry name" value="Malate_Decarboxylase"/>
</dbReference>
<feature type="domain" description="Malic enzyme N-terminal" evidence="10">
    <location>
        <begin position="19"/>
        <end position="152"/>
    </location>
</feature>
<keyword evidence="6 11" id="KW-0560">Oxidoreductase</keyword>
<dbReference type="Pfam" id="PF01515">
    <property type="entry name" value="PTA_PTB"/>
    <property type="match status" value="1"/>
</dbReference>
<evidence type="ECO:0000259" key="10">
    <source>
        <dbReference type="SMART" id="SM01274"/>
    </source>
</evidence>
<dbReference type="PIRSF" id="PIRSF036684">
    <property type="entry name" value="ME_PTA"/>
    <property type="match status" value="1"/>
</dbReference>
<dbReference type="InterPro" id="IPR046346">
    <property type="entry name" value="Aminoacid_DH-like_N_sf"/>
</dbReference>
<dbReference type="SUPFAM" id="SSF53659">
    <property type="entry name" value="Isocitrate/Isopropylmalate dehydrogenase-like"/>
    <property type="match status" value="1"/>
</dbReference>
<evidence type="ECO:0000256" key="5">
    <source>
        <dbReference type="ARBA" id="ARBA00022723"/>
    </source>
</evidence>
<dbReference type="SMART" id="SM00919">
    <property type="entry name" value="Malic_M"/>
    <property type="match status" value="1"/>
</dbReference>
<comment type="cofactor">
    <cofactor evidence="2">
        <name>Mg(2+)</name>
        <dbReference type="ChEBI" id="CHEBI:18420"/>
    </cofactor>
</comment>
<dbReference type="EMBL" id="UOFW01000072">
    <property type="protein sequence ID" value="VAX04012.1"/>
    <property type="molecule type" value="Genomic_DNA"/>
</dbReference>
<evidence type="ECO:0000313" key="11">
    <source>
        <dbReference type="EMBL" id="VAX04012.1"/>
    </source>
</evidence>
<protein>
    <submittedName>
        <fullName evidence="11">NADP-dependent malic enzyme</fullName>
        <ecNumber evidence="11">1.1.1.40</ecNumber>
    </submittedName>
</protein>
<dbReference type="Gene3D" id="3.40.50.10750">
    <property type="entry name" value="Isocitrate/Isopropylmalate dehydrogenase-like"/>
    <property type="match status" value="1"/>
</dbReference>
<dbReference type="CDD" id="cd05311">
    <property type="entry name" value="NAD_bind_2_malic_enz"/>
    <property type="match status" value="1"/>
</dbReference>
<evidence type="ECO:0000259" key="9">
    <source>
        <dbReference type="SMART" id="SM00919"/>
    </source>
</evidence>
<dbReference type="PANTHER" id="PTHR43237:SF4">
    <property type="entry name" value="NADP-DEPENDENT MALIC ENZYME"/>
    <property type="match status" value="1"/>
</dbReference>
<dbReference type="Gene3D" id="3.40.50.10380">
    <property type="entry name" value="Malic enzyme, N-terminal domain"/>
    <property type="match status" value="1"/>
</dbReference>
<gene>
    <name evidence="11" type="ORF">MNBD_ALPHA03-62</name>
</gene>
<evidence type="ECO:0000256" key="7">
    <source>
        <dbReference type="ARBA" id="ARBA00023268"/>
    </source>
</evidence>
<dbReference type="FunFam" id="3.40.50.10380:FF:000003">
    <property type="entry name" value="NADP-dependent malic enzyme"/>
    <property type="match status" value="1"/>
</dbReference>
<dbReference type="Gene3D" id="3.40.50.720">
    <property type="entry name" value="NAD(P)-binding Rossmann-like Domain"/>
    <property type="match status" value="1"/>
</dbReference>
<comment type="cofactor">
    <cofactor evidence="1">
        <name>Mn(2+)</name>
        <dbReference type="ChEBI" id="CHEBI:29035"/>
    </cofactor>
</comment>
<dbReference type="Gene3D" id="3.40.50.10950">
    <property type="match status" value="1"/>
</dbReference>
<dbReference type="SUPFAM" id="SSF53223">
    <property type="entry name" value="Aminoacid dehydrogenase-like, N-terminal domain"/>
    <property type="match status" value="1"/>
</dbReference>
<organism evidence="11">
    <name type="scientific">hydrothermal vent metagenome</name>
    <dbReference type="NCBI Taxonomy" id="652676"/>
    <lineage>
        <taxon>unclassified sequences</taxon>
        <taxon>metagenomes</taxon>
        <taxon>ecological metagenomes</taxon>
    </lineage>
</organism>
<dbReference type="FunFam" id="3.40.50.720:FF:000095">
    <property type="entry name" value="NADP-dependent malic enzyme"/>
    <property type="match status" value="1"/>
</dbReference>
<dbReference type="InterPro" id="IPR042113">
    <property type="entry name" value="P_AcTrfase_dom1"/>
</dbReference>
<dbReference type="GO" id="GO:0006108">
    <property type="term" value="P:malate metabolic process"/>
    <property type="evidence" value="ECO:0007669"/>
    <property type="project" value="InterPro"/>
</dbReference>
<keyword evidence="7" id="KW-0511">Multifunctional enzyme</keyword>
<evidence type="ECO:0000256" key="8">
    <source>
        <dbReference type="SAM" id="MobiDB-lite"/>
    </source>
</evidence>
<feature type="domain" description="Malic enzyme NAD-binding" evidence="9">
    <location>
        <begin position="164"/>
        <end position="401"/>
    </location>
</feature>
<dbReference type="InterPro" id="IPR012302">
    <property type="entry name" value="Malic_NAD-bd"/>
</dbReference>
<dbReference type="GO" id="GO:0051287">
    <property type="term" value="F:NAD binding"/>
    <property type="evidence" value="ECO:0007669"/>
    <property type="project" value="InterPro"/>
</dbReference>
<accession>A0A3B1AJV5</accession>
<dbReference type="SMART" id="SM01274">
    <property type="entry name" value="malic"/>
    <property type="match status" value="1"/>
</dbReference>
<comment type="similarity">
    <text evidence="3">In the N-terminal section; belongs to the malic enzymes family.</text>
</comment>
<dbReference type="InterPro" id="IPR042112">
    <property type="entry name" value="P_AcTrfase_dom2"/>
</dbReference>